<reference evidence="1 2" key="1">
    <citation type="journal article" date="2015" name="Genome Announc.">
        <title>Draft Genome Sequence of Burkholderia sp. Strain PML1(12), an Ectomycorrhizosphere-Inhabiting Bacterium with Effective Mineral-Weathering Ability.</title>
        <authorList>
            <person name="Uroz S."/>
            <person name="Oger P."/>
        </authorList>
    </citation>
    <scope>NUCLEOTIDE SEQUENCE [LARGE SCALE GENOMIC DNA]</scope>
    <source>
        <strain evidence="2">PML1(12)</strain>
    </source>
</reference>
<dbReference type="EMBL" id="AEJF01000108">
    <property type="protein sequence ID" value="KLU24970.1"/>
    <property type="molecule type" value="Genomic_DNA"/>
</dbReference>
<name>A0A0J1CWM0_9BURK</name>
<gene>
    <name evidence="1" type="ORF">EOS_16875</name>
</gene>
<protein>
    <submittedName>
        <fullName evidence="1">Uncharacterized protein</fullName>
    </submittedName>
</protein>
<dbReference type="Proteomes" id="UP000035963">
    <property type="component" value="Unassembled WGS sequence"/>
</dbReference>
<sequence length="71" mass="8084">MIHARRHFFSMLTNATLHAGSAQNGQTAVDIRFFFGRTLVVLIYDRLNAAIANIKLSERLCWGSPQVMLRH</sequence>
<proteinExistence type="predicted"/>
<organism evidence="1 2">
    <name type="scientific">Caballeronia mineralivorans PML1(12)</name>
    <dbReference type="NCBI Taxonomy" id="908627"/>
    <lineage>
        <taxon>Bacteria</taxon>
        <taxon>Pseudomonadati</taxon>
        <taxon>Pseudomonadota</taxon>
        <taxon>Betaproteobacteria</taxon>
        <taxon>Burkholderiales</taxon>
        <taxon>Burkholderiaceae</taxon>
        <taxon>Caballeronia</taxon>
    </lineage>
</organism>
<keyword evidence="2" id="KW-1185">Reference proteome</keyword>
<accession>A0A0J1CWM0</accession>
<evidence type="ECO:0000313" key="1">
    <source>
        <dbReference type="EMBL" id="KLU24970.1"/>
    </source>
</evidence>
<comment type="caution">
    <text evidence="1">The sequence shown here is derived from an EMBL/GenBank/DDBJ whole genome shotgun (WGS) entry which is preliminary data.</text>
</comment>
<evidence type="ECO:0000313" key="2">
    <source>
        <dbReference type="Proteomes" id="UP000035963"/>
    </source>
</evidence>
<dbReference type="AlphaFoldDB" id="A0A0J1CWM0"/>